<feature type="domain" description="Myb/SANT-like DNA-binding" evidence="2">
    <location>
        <begin position="222"/>
        <end position="308"/>
    </location>
</feature>
<dbReference type="OrthoDB" id="8178301at2759"/>
<feature type="region of interest" description="Disordered" evidence="1">
    <location>
        <begin position="187"/>
        <end position="219"/>
    </location>
</feature>
<gene>
    <name evidence="3" type="ORF">HCN44_009297</name>
</gene>
<sequence>MYLRKMSTCSFSKETHTPVIDNKSKELVFENGKLVLHEKSTNTIVYADLTESLVNTYNLSKFLKIIPPQIDNQSSTMNATKKLCTGNNNVVVLHKEQPPRTLPVPAPAPTPAPASASAQQQLQKQPPPPPSNNLVEKEIIEYTKKKFIVINPNTGRVIAVMGADDKKPNGTTVTSSTSSVLKTPSVLKPPIASKTSNKKTVNQASGSGNGTVSSTGTTKKRATWTTDATLSLINCYRQIDVLKIRNESIWRKINEAMKTKNYSFTSTQCKDRFYYLKSEYIKKLDNMKNDNKETEEITFDYYDEFNEIFGTMPSDIPEYAVSSRRSCLLSVGEIEEPQKDDKPTPKYKKRKLTNVDKLFKKTNENRERRESRHREKIELQKKALSELKIATELLKQALENKI</sequence>
<accession>A0A834Y620</accession>
<feature type="compositionally biased region" description="Pro residues" evidence="1">
    <location>
        <begin position="100"/>
        <end position="112"/>
    </location>
</feature>
<feature type="compositionally biased region" description="Low complexity" evidence="1">
    <location>
        <begin position="113"/>
        <end position="124"/>
    </location>
</feature>
<dbReference type="Pfam" id="PF13837">
    <property type="entry name" value="Myb_DNA-bind_4"/>
    <property type="match status" value="1"/>
</dbReference>
<evidence type="ECO:0000259" key="2">
    <source>
        <dbReference type="Pfam" id="PF13837"/>
    </source>
</evidence>
<feature type="compositionally biased region" description="Polar residues" evidence="1">
    <location>
        <begin position="193"/>
        <end position="204"/>
    </location>
</feature>
<keyword evidence="4" id="KW-1185">Reference proteome</keyword>
<proteinExistence type="predicted"/>
<dbReference type="Proteomes" id="UP000639338">
    <property type="component" value="Unassembled WGS sequence"/>
</dbReference>
<evidence type="ECO:0000256" key="1">
    <source>
        <dbReference type="SAM" id="MobiDB-lite"/>
    </source>
</evidence>
<dbReference type="AlphaFoldDB" id="A0A834Y620"/>
<name>A0A834Y620_APHGI</name>
<protein>
    <recommendedName>
        <fullName evidence="2">Myb/SANT-like DNA-binding domain-containing protein</fullName>
    </recommendedName>
</protein>
<dbReference type="EMBL" id="JACMRX010000001">
    <property type="protein sequence ID" value="KAF7997899.1"/>
    <property type="molecule type" value="Genomic_DNA"/>
</dbReference>
<dbReference type="InterPro" id="IPR044822">
    <property type="entry name" value="Myb_DNA-bind_4"/>
</dbReference>
<organism evidence="3 4">
    <name type="scientific">Aphidius gifuensis</name>
    <name type="common">Parasitoid wasp</name>
    <dbReference type="NCBI Taxonomy" id="684658"/>
    <lineage>
        <taxon>Eukaryota</taxon>
        <taxon>Metazoa</taxon>
        <taxon>Ecdysozoa</taxon>
        <taxon>Arthropoda</taxon>
        <taxon>Hexapoda</taxon>
        <taxon>Insecta</taxon>
        <taxon>Pterygota</taxon>
        <taxon>Neoptera</taxon>
        <taxon>Endopterygota</taxon>
        <taxon>Hymenoptera</taxon>
        <taxon>Apocrita</taxon>
        <taxon>Ichneumonoidea</taxon>
        <taxon>Braconidae</taxon>
        <taxon>Aphidiinae</taxon>
        <taxon>Aphidius</taxon>
    </lineage>
</organism>
<feature type="compositionally biased region" description="Low complexity" evidence="1">
    <location>
        <begin position="210"/>
        <end position="219"/>
    </location>
</feature>
<evidence type="ECO:0000313" key="4">
    <source>
        <dbReference type="Proteomes" id="UP000639338"/>
    </source>
</evidence>
<feature type="region of interest" description="Disordered" evidence="1">
    <location>
        <begin position="98"/>
        <end position="134"/>
    </location>
</feature>
<evidence type="ECO:0000313" key="3">
    <source>
        <dbReference type="EMBL" id="KAF7997899.1"/>
    </source>
</evidence>
<comment type="caution">
    <text evidence="3">The sequence shown here is derived from an EMBL/GenBank/DDBJ whole genome shotgun (WGS) entry which is preliminary data.</text>
</comment>
<dbReference type="Gene3D" id="1.10.10.60">
    <property type="entry name" value="Homeodomain-like"/>
    <property type="match status" value="1"/>
</dbReference>
<reference evidence="3 4" key="1">
    <citation type="submission" date="2020-08" db="EMBL/GenBank/DDBJ databases">
        <title>Aphidius gifuensis genome sequencing and assembly.</title>
        <authorList>
            <person name="Du Z."/>
        </authorList>
    </citation>
    <scope>NUCLEOTIDE SEQUENCE [LARGE SCALE GENOMIC DNA]</scope>
    <source>
        <strain evidence="3">YNYX2018</strain>
        <tissue evidence="3">Adults</tissue>
    </source>
</reference>